<dbReference type="GO" id="GO:0003700">
    <property type="term" value="F:DNA-binding transcription factor activity"/>
    <property type="evidence" value="ECO:0007669"/>
    <property type="project" value="TreeGrafter"/>
</dbReference>
<organism evidence="5 6">
    <name type="scientific">Streptomyces smaragdinus</name>
    <dbReference type="NCBI Taxonomy" id="2585196"/>
    <lineage>
        <taxon>Bacteria</taxon>
        <taxon>Bacillati</taxon>
        <taxon>Actinomycetota</taxon>
        <taxon>Actinomycetes</taxon>
        <taxon>Kitasatosporales</taxon>
        <taxon>Streptomycetaceae</taxon>
        <taxon>Streptomyces</taxon>
    </lineage>
</organism>
<evidence type="ECO:0000256" key="1">
    <source>
        <dbReference type="ARBA" id="ARBA00023015"/>
    </source>
</evidence>
<dbReference type="InterPro" id="IPR028082">
    <property type="entry name" value="Peripla_BP_I"/>
</dbReference>
<dbReference type="PANTHER" id="PTHR30146">
    <property type="entry name" value="LACI-RELATED TRANSCRIPTIONAL REPRESSOR"/>
    <property type="match status" value="1"/>
</dbReference>
<dbReference type="CDD" id="cd06267">
    <property type="entry name" value="PBP1_LacI_sugar_binding-like"/>
    <property type="match status" value="1"/>
</dbReference>
<reference evidence="5 6" key="1">
    <citation type="submission" date="2019-10" db="EMBL/GenBank/DDBJ databases">
        <title>Streptomyces smaragdinus sp. nov. and Streptomyces fabii sp. nov., isolated from the gut of fungus growing-termite Macrotermes natalensis.</title>
        <authorList>
            <person name="Schwitalla J."/>
            <person name="Benndorf R."/>
            <person name="Martin K."/>
            <person name="De Beer W."/>
            <person name="Kaster A.-K."/>
            <person name="Vollmers J."/>
            <person name="Poulsen M."/>
            <person name="Beemelmanns C."/>
        </authorList>
    </citation>
    <scope>NUCLEOTIDE SEQUENCE [LARGE SCALE GENOMIC DNA]</scope>
    <source>
        <strain evidence="5 6">RB5</strain>
    </source>
</reference>
<evidence type="ECO:0000256" key="3">
    <source>
        <dbReference type="ARBA" id="ARBA00023163"/>
    </source>
</evidence>
<dbReference type="Pfam" id="PF13377">
    <property type="entry name" value="Peripla_BP_3"/>
    <property type="match status" value="1"/>
</dbReference>
<dbReference type="Gene3D" id="1.10.260.40">
    <property type="entry name" value="lambda repressor-like DNA-binding domains"/>
    <property type="match status" value="1"/>
</dbReference>
<evidence type="ECO:0000313" key="6">
    <source>
        <dbReference type="Proteomes" id="UP000466345"/>
    </source>
</evidence>
<dbReference type="SMART" id="SM00354">
    <property type="entry name" value="HTH_LACI"/>
    <property type="match status" value="1"/>
</dbReference>
<keyword evidence="1" id="KW-0805">Transcription regulation</keyword>
<dbReference type="EMBL" id="WEGJ01000024">
    <property type="protein sequence ID" value="MQY14777.1"/>
    <property type="molecule type" value="Genomic_DNA"/>
</dbReference>
<evidence type="ECO:0000256" key="2">
    <source>
        <dbReference type="ARBA" id="ARBA00023125"/>
    </source>
</evidence>
<dbReference type="InterPro" id="IPR046335">
    <property type="entry name" value="LacI/GalR-like_sensor"/>
</dbReference>
<dbReference type="Pfam" id="PF00356">
    <property type="entry name" value="LacI"/>
    <property type="match status" value="1"/>
</dbReference>
<sequence>MAQSDRKRPTMADVAARAGVSRALVSLVFRNQPGASEQTEERVRRAAADLGYRPDSAARLLARGRSRTIGVLLTLHHPFHADLVEAIYPVAERLEYDVLLSARAPGRDERAAAEALLSHRCEALIVLGPESDDAFLAELADRCAALVVVGAPSKDADSVRTAEGKGVRQTIDHLITLGHRRIAHVDGGRSAGSADRRKAYRATMRRYGLADHIRVVPGAHTEEAGAAAARVLAKDADRPTAVLAANDRCAVGLLQGFAAAGLSVPGDISVAGFDDSHLSHLSHIDLTTVRQDTAAQAEQAVRFAVDRLADAALPARDLVLDPRLVVRGTTGPPPA</sequence>
<dbReference type="AlphaFoldDB" id="A0A7K0CMS2"/>
<dbReference type="PROSITE" id="PS50932">
    <property type="entry name" value="HTH_LACI_2"/>
    <property type="match status" value="1"/>
</dbReference>
<keyword evidence="6" id="KW-1185">Reference proteome</keyword>
<comment type="caution">
    <text evidence="5">The sequence shown here is derived from an EMBL/GenBank/DDBJ whole genome shotgun (WGS) entry which is preliminary data.</text>
</comment>
<accession>A0A7K0CMS2</accession>
<dbReference type="InterPro" id="IPR000843">
    <property type="entry name" value="HTH_LacI"/>
</dbReference>
<dbReference type="GO" id="GO:0000976">
    <property type="term" value="F:transcription cis-regulatory region binding"/>
    <property type="evidence" value="ECO:0007669"/>
    <property type="project" value="TreeGrafter"/>
</dbReference>
<name>A0A7K0CMS2_9ACTN</name>
<dbReference type="Gene3D" id="3.40.50.2300">
    <property type="match status" value="2"/>
</dbReference>
<dbReference type="SUPFAM" id="SSF53822">
    <property type="entry name" value="Periplasmic binding protein-like I"/>
    <property type="match status" value="1"/>
</dbReference>
<dbReference type="PANTHER" id="PTHR30146:SF109">
    <property type="entry name" value="HTH-TYPE TRANSCRIPTIONAL REGULATOR GALS"/>
    <property type="match status" value="1"/>
</dbReference>
<feature type="domain" description="HTH lacI-type" evidence="4">
    <location>
        <begin position="9"/>
        <end position="63"/>
    </location>
</feature>
<keyword evidence="2" id="KW-0238">DNA-binding</keyword>
<dbReference type="CDD" id="cd01392">
    <property type="entry name" value="HTH_LacI"/>
    <property type="match status" value="1"/>
</dbReference>
<keyword evidence="3" id="KW-0804">Transcription</keyword>
<evidence type="ECO:0000313" key="5">
    <source>
        <dbReference type="EMBL" id="MQY14777.1"/>
    </source>
</evidence>
<dbReference type="SUPFAM" id="SSF47413">
    <property type="entry name" value="lambda repressor-like DNA-binding domains"/>
    <property type="match status" value="1"/>
</dbReference>
<protein>
    <submittedName>
        <fullName evidence="5">HTH-type transcriptional regulator GalR</fullName>
    </submittedName>
</protein>
<dbReference type="InterPro" id="IPR010982">
    <property type="entry name" value="Lambda_DNA-bd_dom_sf"/>
</dbReference>
<dbReference type="Proteomes" id="UP000466345">
    <property type="component" value="Unassembled WGS sequence"/>
</dbReference>
<gene>
    <name evidence="5" type="primary">galR_2</name>
    <name evidence="5" type="ORF">SRB5_49530</name>
</gene>
<proteinExistence type="predicted"/>
<evidence type="ECO:0000259" key="4">
    <source>
        <dbReference type="PROSITE" id="PS50932"/>
    </source>
</evidence>